<keyword evidence="6" id="KW-0004">4Fe-4S</keyword>
<evidence type="ECO:0000256" key="5">
    <source>
        <dbReference type="ARBA" id="ARBA00022023"/>
    </source>
</evidence>
<evidence type="ECO:0000256" key="2">
    <source>
        <dbReference type="ARBA" id="ARBA00002933"/>
    </source>
</evidence>
<dbReference type="PANTHER" id="PTHR42944:SF1">
    <property type="entry name" value="ADENINE DNA GLYCOSYLASE"/>
    <property type="match status" value="1"/>
</dbReference>
<dbReference type="GO" id="GO:0006298">
    <property type="term" value="P:mismatch repair"/>
    <property type="evidence" value="ECO:0007669"/>
    <property type="project" value="TreeGrafter"/>
</dbReference>
<dbReference type="PANTHER" id="PTHR42944">
    <property type="entry name" value="ADENINE DNA GLYCOSYLASE"/>
    <property type="match status" value="1"/>
</dbReference>
<keyword evidence="9" id="KW-0378">Hydrolase</keyword>
<dbReference type="CDD" id="cd03431">
    <property type="entry name" value="NUDIX_DNA_Glycosylase_C-MutY"/>
    <property type="match status" value="1"/>
</dbReference>
<dbReference type="GO" id="GO:0032357">
    <property type="term" value="F:oxidized purine DNA binding"/>
    <property type="evidence" value="ECO:0007669"/>
    <property type="project" value="TreeGrafter"/>
</dbReference>
<dbReference type="PROSITE" id="PS01155">
    <property type="entry name" value="ENDONUCLEASE_III_2"/>
    <property type="match status" value="1"/>
</dbReference>
<reference evidence="16 17" key="1">
    <citation type="submission" date="2020-01" db="EMBL/GenBank/DDBJ databases">
        <title>Anaeroalcalibacter tamaniensis gen. nov., sp. nov., moderately halophilic strictly anaerobic fermenter bacterium from mud volcano of Taman peninsula.</title>
        <authorList>
            <person name="Frolova A."/>
            <person name="Merkel A.Y."/>
            <person name="Slobodkin A.I."/>
        </authorList>
    </citation>
    <scope>NUCLEOTIDE SEQUENCE [LARGE SCALE GENOMIC DNA]</scope>
    <source>
        <strain evidence="16 17">F-3ap</strain>
    </source>
</reference>
<evidence type="ECO:0000313" key="17">
    <source>
        <dbReference type="Proteomes" id="UP000461585"/>
    </source>
</evidence>
<evidence type="ECO:0000256" key="12">
    <source>
        <dbReference type="ARBA" id="ARBA00023204"/>
    </source>
</evidence>
<evidence type="ECO:0000256" key="9">
    <source>
        <dbReference type="ARBA" id="ARBA00022801"/>
    </source>
</evidence>
<comment type="function">
    <text evidence="2">Adenine glycosylase active on G-A mispairs. MutY also corrects error-prone DNA synthesis past GO lesions which are due to the oxidatively damaged form of guanine: 7,8-dihydro-8-oxoguanine (8-oxo-dGTP).</text>
</comment>
<evidence type="ECO:0000256" key="1">
    <source>
        <dbReference type="ARBA" id="ARBA00000843"/>
    </source>
</evidence>
<gene>
    <name evidence="16" type="primary">mutY</name>
    <name evidence="16" type="ORF">GXN74_05105</name>
</gene>
<dbReference type="GO" id="GO:0051539">
    <property type="term" value="F:4 iron, 4 sulfur cluster binding"/>
    <property type="evidence" value="ECO:0007669"/>
    <property type="project" value="UniProtKB-UniRule"/>
</dbReference>
<evidence type="ECO:0000259" key="15">
    <source>
        <dbReference type="SMART" id="SM00478"/>
    </source>
</evidence>
<dbReference type="SUPFAM" id="SSF48150">
    <property type="entry name" value="DNA-glycosylase"/>
    <property type="match status" value="1"/>
</dbReference>
<dbReference type="GO" id="GO:0046872">
    <property type="term" value="F:metal ion binding"/>
    <property type="evidence" value="ECO:0007669"/>
    <property type="project" value="UniProtKB-UniRule"/>
</dbReference>
<keyword evidence="8 14" id="KW-0227">DNA damage</keyword>
<keyword evidence="10 14" id="KW-0408">Iron</keyword>
<evidence type="ECO:0000256" key="6">
    <source>
        <dbReference type="ARBA" id="ARBA00022485"/>
    </source>
</evidence>
<sequence>MERLEVETKGADDALELQRALLAWYDRHQRMLPWRDDPSPYRVWVSEIMLQQTRVEAVIPYFERFLKALPTLEALAGVEDDRLMKLWQGLGYYNRARNLKKAAGILVREAGGSFPGTSGELERLPGIGKYTAGAVASISFGERVPAVDANVLRVMSRLRGYGKDVGKEPAKREIAGMVEGILPFERVGDFNQALMELGAMVCLQGSRARCGACPWQGNCLAHGAGMVAELPRKAPKSPRRMEKRTVFLLLSGDGRLALRKRPAKGLLPGLWEPPNVEGDLGERQRRSLLESWGLQFYSISALGPAKSVFTHVEWHMHGWKVQVAAEGSGDFSWVALEEVRERYSIPSAFKRYMEELEAPQGL</sequence>
<organism evidence="16 17">
    <name type="scientific">Anaerotalea alkaliphila</name>
    <dbReference type="NCBI Taxonomy" id="2662126"/>
    <lineage>
        <taxon>Bacteria</taxon>
        <taxon>Bacillati</taxon>
        <taxon>Bacillota</taxon>
        <taxon>Clostridia</taxon>
        <taxon>Eubacteriales</taxon>
        <taxon>Anaerotalea</taxon>
    </lineage>
</organism>
<dbReference type="Pfam" id="PF14815">
    <property type="entry name" value="NUDIX_4"/>
    <property type="match status" value="1"/>
</dbReference>
<dbReference type="FunFam" id="1.10.340.30:FF:000002">
    <property type="entry name" value="Adenine DNA glycosylase"/>
    <property type="match status" value="1"/>
</dbReference>
<keyword evidence="17" id="KW-1185">Reference proteome</keyword>
<evidence type="ECO:0000256" key="13">
    <source>
        <dbReference type="ARBA" id="ARBA00023295"/>
    </source>
</evidence>
<name>A0A7X5HUY7_9FIRM</name>
<dbReference type="EMBL" id="JAAEEH010000010">
    <property type="protein sequence ID" value="NDL67125.1"/>
    <property type="molecule type" value="Genomic_DNA"/>
</dbReference>
<comment type="cofactor">
    <cofactor evidence="14">
        <name>[4Fe-4S] cluster</name>
        <dbReference type="ChEBI" id="CHEBI:49883"/>
    </cofactor>
    <text evidence="14">Binds 1 [4Fe-4S] cluster.</text>
</comment>
<dbReference type="GO" id="GO:0006284">
    <property type="term" value="P:base-excision repair"/>
    <property type="evidence" value="ECO:0007669"/>
    <property type="project" value="UniProtKB-UniRule"/>
</dbReference>
<comment type="similarity">
    <text evidence="3 14">Belongs to the Nth/MutY family.</text>
</comment>
<protein>
    <recommendedName>
        <fullName evidence="5 14">Adenine DNA glycosylase</fullName>
        <ecNumber evidence="4 14">3.2.2.31</ecNumber>
    </recommendedName>
</protein>
<evidence type="ECO:0000313" key="16">
    <source>
        <dbReference type="EMBL" id="NDL67125.1"/>
    </source>
</evidence>
<comment type="catalytic activity">
    <reaction evidence="1 14">
        <text>Hydrolyzes free adenine bases from 7,8-dihydro-8-oxoguanine:adenine mismatched double-stranded DNA, leaving an apurinic site.</text>
        <dbReference type="EC" id="3.2.2.31"/>
    </reaction>
</comment>
<dbReference type="InterPro" id="IPR011257">
    <property type="entry name" value="DNA_glycosylase"/>
</dbReference>
<dbReference type="InterPro" id="IPR003265">
    <property type="entry name" value="HhH-GPD_domain"/>
</dbReference>
<evidence type="ECO:0000256" key="14">
    <source>
        <dbReference type="RuleBase" id="RU365096"/>
    </source>
</evidence>
<keyword evidence="11" id="KW-0411">Iron-sulfur</keyword>
<evidence type="ECO:0000256" key="7">
    <source>
        <dbReference type="ARBA" id="ARBA00022723"/>
    </source>
</evidence>
<dbReference type="InterPro" id="IPR023170">
    <property type="entry name" value="HhH_base_excis_C"/>
</dbReference>
<dbReference type="SMART" id="SM00478">
    <property type="entry name" value="ENDO3c"/>
    <property type="match status" value="1"/>
</dbReference>
<evidence type="ECO:0000256" key="4">
    <source>
        <dbReference type="ARBA" id="ARBA00012045"/>
    </source>
</evidence>
<evidence type="ECO:0000256" key="10">
    <source>
        <dbReference type="ARBA" id="ARBA00023004"/>
    </source>
</evidence>
<dbReference type="GO" id="GO:0034039">
    <property type="term" value="F:8-oxo-7,8-dihydroguanine DNA N-glycosylase activity"/>
    <property type="evidence" value="ECO:0007669"/>
    <property type="project" value="TreeGrafter"/>
</dbReference>
<dbReference type="EC" id="3.2.2.31" evidence="4 14"/>
<comment type="caution">
    <text evidence="16">The sequence shown here is derived from an EMBL/GenBank/DDBJ whole genome shotgun (WGS) entry which is preliminary data.</text>
</comment>
<dbReference type="RefSeq" id="WP_162369854.1">
    <property type="nucleotide sequence ID" value="NZ_JAAEEH010000010.1"/>
</dbReference>
<dbReference type="Pfam" id="PF00730">
    <property type="entry name" value="HhH-GPD"/>
    <property type="match status" value="1"/>
</dbReference>
<dbReference type="NCBIfam" id="TIGR01084">
    <property type="entry name" value="mutY"/>
    <property type="match status" value="1"/>
</dbReference>
<dbReference type="CDD" id="cd00056">
    <property type="entry name" value="ENDO3c"/>
    <property type="match status" value="1"/>
</dbReference>
<proteinExistence type="inferred from homology"/>
<dbReference type="InterPro" id="IPR004036">
    <property type="entry name" value="Endonuclease-III-like_CS2"/>
</dbReference>
<dbReference type="InterPro" id="IPR015797">
    <property type="entry name" value="NUDIX_hydrolase-like_dom_sf"/>
</dbReference>
<dbReference type="GO" id="GO:0035485">
    <property type="term" value="F:adenine/guanine mispair binding"/>
    <property type="evidence" value="ECO:0007669"/>
    <property type="project" value="TreeGrafter"/>
</dbReference>
<dbReference type="GO" id="GO:0000701">
    <property type="term" value="F:purine-specific mismatch base pair DNA N-glycosylase activity"/>
    <property type="evidence" value="ECO:0007669"/>
    <property type="project" value="UniProtKB-EC"/>
</dbReference>
<dbReference type="InterPro" id="IPR029119">
    <property type="entry name" value="MutY_C"/>
</dbReference>
<keyword evidence="7" id="KW-0479">Metal-binding</keyword>
<dbReference type="Proteomes" id="UP000461585">
    <property type="component" value="Unassembled WGS sequence"/>
</dbReference>
<accession>A0A7X5HUY7</accession>
<evidence type="ECO:0000256" key="11">
    <source>
        <dbReference type="ARBA" id="ARBA00023014"/>
    </source>
</evidence>
<dbReference type="InterPro" id="IPR044298">
    <property type="entry name" value="MIG/MutY"/>
</dbReference>
<dbReference type="InterPro" id="IPR005760">
    <property type="entry name" value="A/G_AdeGlyc_MutY"/>
</dbReference>
<dbReference type="SUPFAM" id="SSF55811">
    <property type="entry name" value="Nudix"/>
    <property type="match status" value="1"/>
</dbReference>
<feature type="domain" description="HhH-GPD" evidence="15">
    <location>
        <begin position="49"/>
        <end position="200"/>
    </location>
</feature>
<dbReference type="Gene3D" id="1.10.340.30">
    <property type="entry name" value="Hypothetical protein, domain 2"/>
    <property type="match status" value="1"/>
</dbReference>
<keyword evidence="13 14" id="KW-0326">Glycosidase</keyword>
<dbReference type="AlphaFoldDB" id="A0A7X5HUY7"/>
<evidence type="ECO:0000256" key="8">
    <source>
        <dbReference type="ARBA" id="ARBA00022763"/>
    </source>
</evidence>
<keyword evidence="12" id="KW-0234">DNA repair</keyword>
<dbReference type="Gene3D" id="1.10.1670.10">
    <property type="entry name" value="Helix-hairpin-Helix base-excision DNA repair enzymes (C-terminal)"/>
    <property type="match status" value="1"/>
</dbReference>
<dbReference type="Gene3D" id="3.90.79.10">
    <property type="entry name" value="Nucleoside Triphosphate Pyrophosphohydrolase"/>
    <property type="match status" value="1"/>
</dbReference>
<evidence type="ECO:0000256" key="3">
    <source>
        <dbReference type="ARBA" id="ARBA00008343"/>
    </source>
</evidence>